<evidence type="ECO:0000313" key="2">
    <source>
        <dbReference type="Proteomes" id="UP000005709"/>
    </source>
</evidence>
<dbReference type="Proteomes" id="UP000005709">
    <property type="component" value="Unassembled WGS sequence"/>
</dbReference>
<evidence type="ECO:0008006" key="3">
    <source>
        <dbReference type="Google" id="ProtNLM"/>
    </source>
</evidence>
<dbReference type="AlphaFoldDB" id="C8PE31"/>
<evidence type="ECO:0000313" key="1">
    <source>
        <dbReference type="EMBL" id="EEV18904.1"/>
    </source>
</evidence>
<dbReference type="EMBL" id="ACYG01000005">
    <property type="protein sequence ID" value="EEV18904.1"/>
    <property type="molecule type" value="Genomic_DNA"/>
</dbReference>
<organism evidence="1 2">
    <name type="scientific">Campylobacter gracilis RM3268</name>
    <dbReference type="NCBI Taxonomy" id="553220"/>
    <lineage>
        <taxon>Bacteria</taxon>
        <taxon>Pseudomonadati</taxon>
        <taxon>Campylobacterota</taxon>
        <taxon>Epsilonproteobacteria</taxon>
        <taxon>Campylobacterales</taxon>
        <taxon>Campylobacteraceae</taxon>
        <taxon>Campylobacter</taxon>
    </lineage>
</organism>
<dbReference type="STRING" id="824.CGRAC_1334"/>
<keyword evidence="2" id="KW-1185">Reference proteome</keyword>
<gene>
    <name evidence="1" type="ORF">CAMGR0001_2381</name>
</gene>
<comment type="caution">
    <text evidence="1">The sequence shown here is derived from an EMBL/GenBank/DDBJ whole genome shotgun (WGS) entry which is preliminary data.</text>
</comment>
<dbReference type="RefSeq" id="WP_005869158.1">
    <property type="nucleotide sequence ID" value="NZ_ACYG01000005.1"/>
</dbReference>
<accession>C8PE31</accession>
<reference evidence="1 2" key="1">
    <citation type="submission" date="2009-07" db="EMBL/GenBank/DDBJ databases">
        <authorList>
            <person name="Madupu R."/>
            <person name="Sebastian Y."/>
            <person name="Durkin A.S."/>
            <person name="Torralba M."/>
            <person name="Methe B."/>
            <person name="Sutton G.G."/>
            <person name="Strausberg R.L."/>
            <person name="Nelson K.E."/>
        </authorList>
    </citation>
    <scope>NUCLEOTIDE SEQUENCE [LARGE SCALE GENOMIC DNA]</scope>
    <source>
        <strain evidence="1 2">RM3268</strain>
    </source>
</reference>
<sequence length="231" mass="27140">MKKFYRRDEIYAFCKNAASLQKRAFCFDRRRNLVIFAARNFIFCDERNLNFCGVKFHSAKLSSVGFHDAEFYLLKFYPSCRHTEKTHEAKLYGSREFRRSHHCGEKLYETCGNYAEFHGSHYSEMKFCGLGHLGTKSHSLHHIKRIKAKFSEPYRCKEISDALQHRKIMNLNCTSQNFKLWNFAHSNLQGFTAQNSKPRNLALQNSKSQNFASRNFKSQNFARAKSVIFDV</sequence>
<proteinExistence type="predicted"/>
<protein>
    <recommendedName>
        <fullName evidence="3">Pentapeptide repeat-containing protein</fullName>
    </recommendedName>
</protein>
<name>C8PE31_9BACT</name>